<reference evidence="1 2" key="1">
    <citation type="submission" date="2014-04" db="EMBL/GenBank/DDBJ databases">
        <title>Evolutionary Origins and Diversification of the Mycorrhizal Mutualists.</title>
        <authorList>
            <consortium name="DOE Joint Genome Institute"/>
            <consortium name="Mycorrhizal Genomics Consortium"/>
            <person name="Kohler A."/>
            <person name="Kuo A."/>
            <person name="Nagy L.G."/>
            <person name="Floudas D."/>
            <person name="Copeland A."/>
            <person name="Barry K.W."/>
            <person name="Cichocki N."/>
            <person name="Veneault-Fourrey C."/>
            <person name="LaButti K."/>
            <person name="Lindquist E.A."/>
            <person name="Lipzen A."/>
            <person name="Lundell T."/>
            <person name="Morin E."/>
            <person name="Murat C."/>
            <person name="Riley R."/>
            <person name="Ohm R."/>
            <person name="Sun H."/>
            <person name="Tunlid A."/>
            <person name="Henrissat B."/>
            <person name="Grigoriev I.V."/>
            <person name="Hibbett D.S."/>
            <person name="Martin F."/>
        </authorList>
    </citation>
    <scope>NUCLEOTIDE SEQUENCE [LARGE SCALE GENOMIC DNA]</scope>
    <source>
        <strain evidence="1 2">Koide BX008</strain>
    </source>
</reference>
<proteinExistence type="predicted"/>
<gene>
    <name evidence="1" type="ORF">M378DRAFT_160473</name>
</gene>
<dbReference type="HOGENOM" id="CLU_2922118_0_0_1"/>
<dbReference type="InParanoid" id="A0A0C2SU52"/>
<keyword evidence="2" id="KW-1185">Reference proteome</keyword>
<dbReference type="AlphaFoldDB" id="A0A0C2SU52"/>
<sequence length="61" mass="7655">MLRLNSLYVILQDLLLRSSKYLLYPHVSVKRCINWPWWQKPKRRTRTGYRTQPFHYRTCWS</sequence>
<evidence type="ECO:0000313" key="2">
    <source>
        <dbReference type="Proteomes" id="UP000054549"/>
    </source>
</evidence>
<name>A0A0C2SU52_AMAMK</name>
<evidence type="ECO:0000313" key="1">
    <source>
        <dbReference type="EMBL" id="KIL66920.1"/>
    </source>
</evidence>
<dbReference type="Proteomes" id="UP000054549">
    <property type="component" value="Unassembled WGS sequence"/>
</dbReference>
<accession>A0A0C2SU52</accession>
<organism evidence="1 2">
    <name type="scientific">Amanita muscaria (strain Koide BX008)</name>
    <dbReference type="NCBI Taxonomy" id="946122"/>
    <lineage>
        <taxon>Eukaryota</taxon>
        <taxon>Fungi</taxon>
        <taxon>Dikarya</taxon>
        <taxon>Basidiomycota</taxon>
        <taxon>Agaricomycotina</taxon>
        <taxon>Agaricomycetes</taxon>
        <taxon>Agaricomycetidae</taxon>
        <taxon>Agaricales</taxon>
        <taxon>Pluteineae</taxon>
        <taxon>Amanitaceae</taxon>
        <taxon>Amanita</taxon>
    </lineage>
</organism>
<dbReference type="EMBL" id="KN818234">
    <property type="protein sequence ID" value="KIL66920.1"/>
    <property type="molecule type" value="Genomic_DNA"/>
</dbReference>
<protein>
    <submittedName>
        <fullName evidence="1">Uncharacterized protein</fullName>
    </submittedName>
</protein>